<organism evidence="2">
    <name type="scientific">Rothia mucilaginosa</name>
    <dbReference type="NCBI Taxonomy" id="43675"/>
    <lineage>
        <taxon>Bacteria</taxon>
        <taxon>Bacillati</taxon>
        <taxon>Actinomycetota</taxon>
        <taxon>Actinomycetes</taxon>
        <taxon>Micrococcales</taxon>
        <taxon>Micrococcaceae</taxon>
        <taxon>Rothia</taxon>
    </lineage>
</organism>
<reference evidence="3" key="1">
    <citation type="submission" date="2015-08" db="EMBL/GenBank/DDBJ databases">
        <title>Complete genome sequence of Rothia mucilaginosa strain NUM-Rm6536.</title>
        <authorList>
            <person name="Nambu T."/>
        </authorList>
    </citation>
    <scope>NUCLEOTIDE SEQUENCE [LARGE SCALE GENOMIC DNA]</scope>
    <source>
        <strain evidence="3">NUM-Rm6536</strain>
    </source>
</reference>
<protein>
    <submittedName>
        <fullName evidence="2">Uncharacterized protein</fullName>
    </submittedName>
</protein>
<dbReference type="Proteomes" id="UP000066203">
    <property type="component" value="Chromosome"/>
</dbReference>
<dbReference type="EMBL" id="AP014938">
    <property type="protein sequence ID" value="BAS19429.1"/>
    <property type="molecule type" value="Genomic_DNA"/>
</dbReference>
<evidence type="ECO:0000256" key="1">
    <source>
        <dbReference type="SAM" id="MobiDB-lite"/>
    </source>
</evidence>
<evidence type="ECO:0000313" key="2">
    <source>
        <dbReference type="EMBL" id="BAS19429.1"/>
    </source>
</evidence>
<accession>A0A0K2RX80</accession>
<gene>
    <name evidence="2" type="ORF">RM6536_0182</name>
</gene>
<proteinExistence type="predicted"/>
<sequence>MPSYRPQLPRIRRGDYTKKVQGWDTVTIPPPRRTRRKRPGHPRRPLQATS</sequence>
<dbReference type="AlphaFoldDB" id="A0A0K2RX80"/>
<feature type="region of interest" description="Disordered" evidence="1">
    <location>
        <begin position="1"/>
        <end position="50"/>
    </location>
</feature>
<name>A0A0K2RX80_9MICC</name>
<feature type="compositionally biased region" description="Basic residues" evidence="1">
    <location>
        <begin position="32"/>
        <end position="44"/>
    </location>
</feature>
<evidence type="ECO:0000313" key="3">
    <source>
        <dbReference type="Proteomes" id="UP000066203"/>
    </source>
</evidence>